<feature type="domain" description="Alpha/beta hydrolase fold-3" evidence="5">
    <location>
        <begin position="105"/>
        <end position="327"/>
    </location>
</feature>
<evidence type="ECO:0000313" key="7">
    <source>
        <dbReference type="Proteomes" id="UP001221142"/>
    </source>
</evidence>
<dbReference type="PANTHER" id="PTHR48081:SF31">
    <property type="entry name" value="STERYL ACETYL HYDROLASE MUG81-RELATED"/>
    <property type="match status" value="1"/>
</dbReference>
<dbReference type="Pfam" id="PF07859">
    <property type="entry name" value="Abhydrolase_3"/>
    <property type="match status" value="1"/>
</dbReference>
<keyword evidence="2 6" id="KW-0378">Hydrolase</keyword>
<keyword evidence="4" id="KW-0812">Transmembrane</keyword>
<proteinExistence type="inferred from homology"/>
<dbReference type="InterPro" id="IPR033140">
    <property type="entry name" value="Lipase_GDXG_put_SER_AS"/>
</dbReference>
<dbReference type="AlphaFoldDB" id="A0AAD7BLP7"/>
<dbReference type="PROSITE" id="PS01174">
    <property type="entry name" value="LIPASE_GDXG_SER"/>
    <property type="match status" value="1"/>
</dbReference>
<evidence type="ECO:0000259" key="5">
    <source>
        <dbReference type="Pfam" id="PF07859"/>
    </source>
</evidence>
<dbReference type="EMBL" id="JARKIF010000013">
    <property type="protein sequence ID" value="KAJ7624600.1"/>
    <property type="molecule type" value="Genomic_DNA"/>
</dbReference>
<keyword evidence="7" id="KW-1185">Reference proteome</keyword>
<dbReference type="PANTHER" id="PTHR48081">
    <property type="entry name" value="AB HYDROLASE SUPERFAMILY PROTEIN C4A8.06C"/>
    <property type="match status" value="1"/>
</dbReference>
<evidence type="ECO:0000256" key="3">
    <source>
        <dbReference type="PROSITE-ProRule" id="PRU10038"/>
    </source>
</evidence>
<dbReference type="InterPro" id="IPR050300">
    <property type="entry name" value="GDXG_lipolytic_enzyme"/>
</dbReference>
<evidence type="ECO:0000313" key="6">
    <source>
        <dbReference type="EMBL" id="KAJ7624600.1"/>
    </source>
</evidence>
<organism evidence="6 7">
    <name type="scientific">Roridomyces roridus</name>
    <dbReference type="NCBI Taxonomy" id="1738132"/>
    <lineage>
        <taxon>Eukaryota</taxon>
        <taxon>Fungi</taxon>
        <taxon>Dikarya</taxon>
        <taxon>Basidiomycota</taxon>
        <taxon>Agaricomycotina</taxon>
        <taxon>Agaricomycetes</taxon>
        <taxon>Agaricomycetidae</taxon>
        <taxon>Agaricales</taxon>
        <taxon>Marasmiineae</taxon>
        <taxon>Mycenaceae</taxon>
        <taxon>Roridomyces</taxon>
    </lineage>
</organism>
<evidence type="ECO:0000256" key="1">
    <source>
        <dbReference type="ARBA" id="ARBA00010515"/>
    </source>
</evidence>
<evidence type="ECO:0000256" key="2">
    <source>
        <dbReference type="ARBA" id="ARBA00022801"/>
    </source>
</evidence>
<dbReference type="InterPro" id="IPR013094">
    <property type="entry name" value="AB_hydrolase_3"/>
</dbReference>
<dbReference type="InterPro" id="IPR029058">
    <property type="entry name" value="AB_hydrolase_fold"/>
</dbReference>
<dbReference type="Proteomes" id="UP001221142">
    <property type="component" value="Unassembled WGS sequence"/>
</dbReference>
<comment type="caution">
    <text evidence="6">The sequence shown here is derived from an EMBL/GenBank/DDBJ whole genome shotgun (WGS) entry which is preliminary data.</text>
</comment>
<feature type="transmembrane region" description="Helical" evidence="4">
    <location>
        <begin position="6"/>
        <end position="25"/>
    </location>
</feature>
<feature type="active site" evidence="3">
    <location>
        <position position="183"/>
    </location>
</feature>
<evidence type="ECO:0000256" key="4">
    <source>
        <dbReference type="SAM" id="Phobius"/>
    </source>
</evidence>
<dbReference type="SUPFAM" id="SSF53474">
    <property type="entry name" value="alpha/beta-Hydrolases"/>
    <property type="match status" value="1"/>
</dbReference>
<keyword evidence="4" id="KW-1133">Transmembrane helix</keyword>
<accession>A0AAD7BLP7</accession>
<gene>
    <name evidence="6" type="ORF">FB45DRAFT_836656</name>
</gene>
<name>A0AAD7BLP7_9AGAR</name>
<dbReference type="Gene3D" id="3.40.50.1820">
    <property type="entry name" value="alpha/beta hydrolase"/>
    <property type="match status" value="1"/>
</dbReference>
<protein>
    <submittedName>
        <fullName evidence="6">Alpha/Beta hydrolase protein</fullName>
    </submittedName>
</protein>
<sequence length="356" mass="39657">MSFLHTLWITVKLIPLPFVVLWKVLTTTHASYNKTRSLQRICADATFRYNLSTFTIPELRATLGSSLKVYTKWAKEANVPSVVDELGEDARLLWIGPKRLDRVILVAHGGAFALPALPPYFTFWHYVRLEMERQGVECGIAMLSYSLWPEASFPQPLNQLRMAVAFLLSAGLQPHRLQLAGDSAGGNLTMQLLSHILHPHPNVPPLTLVEPISAVHLLSPWVGLVGETASWDENASIDCTSKEWLVRIGREILSKGFGEDDTYRAFAEACKADPTWFHGIEQLVSGSIVITAGDKECLRDDVLKFGEILERHHPKVEVVVQPRGLHDDMFLDAGIGKPEVGVLTPLIIDRLLSGFK</sequence>
<dbReference type="GO" id="GO:0016787">
    <property type="term" value="F:hydrolase activity"/>
    <property type="evidence" value="ECO:0007669"/>
    <property type="project" value="UniProtKB-KW"/>
</dbReference>
<comment type="similarity">
    <text evidence="1">Belongs to the 'GDXG' lipolytic enzyme family.</text>
</comment>
<reference evidence="6" key="1">
    <citation type="submission" date="2023-03" db="EMBL/GenBank/DDBJ databases">
        <title>Massive genome expansion in bonnet fungi (Mycena s.s.) driven by repeated elements and novel gene families across ecological guilds.</title>
        <authorList>
            <consortium name="Lawrence Berkeley National Laboratory"/>
            <person name="Harder C.B."/>
            <person name="Miyauchi S."/>
            <person name="Viragh M."/>
            <person name="Kuo A."/>
            <person name="Thoen E."/>
            <person name="Andreopoulos B."/>
            <person name="Lu D."/>
            <person name="Skrede I."/>
            <person name="Drula E."/>
            <person name="Henrissat B."/>
            <person name="Morin E."/>
            <person name="Kohler A."/>
            <person name="Barry K."/>
            <person name="LaButti K."/>
            <person name="Morin E."/>
            <person name="Salamov A."/>
            <person name="Lipzen A."/>
            <person name="Mereny Z."/>
            <person name="Hegedus B."/>
            <person name="Baldrian P."/>
            <person name="Stursova M."/>
            <person name="Weitz H."/>
            <person name="Taylor A."/>
            <person name="Grigoriev I.V."/>
            <person name="Nagy L.G."/>
            <person name="Martin F."/>
            <person name="Kauserud H."/>
        </authorList>
    </citation>
    <scope>NUCLEOTIDE SEQUENCE</scope>
    <source>
        <strain evidence="6">9284</strain>
    </source>
</reference>
<keyword evidence="4" id="KW-0472">Membrane</keyword>